<dbReference type="SUPFAM" id="SSF52129">
    <property type="entry name" value="Caspase-like"/>
    <property type="match status" value="1"/>
</dbReference>
<dbReference type="InterPro" id="IPR052039">
    <property type="entry name" value="Caspase-related_regulators"/>
</dbReference>
<dbReference type="AlphaFoldDB" id="A0A1W1I0L0"/>
<dbReference type="InterPro" id="IPR025493">
    <property type="entry name" value="DUF4384"/>
</dbReference>
<reference evidence="3 4" key="1">
    <citation type="submission" date="2017-03" db="EMBL/GenBank/DDBJ databases">
        <authorList>
            <person name="Afonso C.L."/>
            <person name="Miller P.J."/>
            <person name="Scott M.A."/>
            <person name="Spackman E."/>
            <person name="Goraichik I."/>
            <person name="Dimitrov K.M."/>
            <person name="Suarez D.L."/>
            <person name="Swayne D.E."/>
        </authorList>
    </citation>
    <scope>NUCLEOTIDE SEQUENCE [LARGE SCALE GENOMIC DNA]</scope>
    <source>
        <strain evidence="3">Genome sequencing of Nitrospira japonica strain NJ11</strain>
    </source>
</reference>
<dbReference type="Pfam" id="PF00656">
    <property type="entry name" value="Peptidase_C14"/>
    <property type="match status" value="1"/>
</dbReference>
<dbReference type="PROSITE" id="PS50208">
    <property type="entry name" value="CASPASE_P20"/>
    <property type="match status" value="1"/>
</dbReference>
<dbReference type="Gene3D" id="3.40.50.1460">
    <property type="match status" value="1"/>
</dbReference>
<evidence type="ECO:0000256" key="1">
    <source>
        <dbReference type="SAM" id="MobiDB-lite"/>
    </source>
</evidence>
<feature type="region of interest" description="Disordered" evidence="1">
    <location>
        <begin position="602"/>
        <end position="623"/>
    </location>
</feature>
<organism evidence="3 4">
    <name type="scientific">Nitrospira japonica</name>
    <dbReference type="NCBI Taxonomy" id="1325564"/>
    <lineage>
        <taxon>Bacteria</taxon>
        <taxon>Pseudomonadati</taxon>
        <taxon>Nitrospirota</taxon>
        <taxon>Nitrospiria</taxon>
        <taxon>Nitrospirales</taxon>
        <taxon>Nitrospiraceae</taxon>
        <taxon>Nitrospira</taxon>
    </lineage>
</organism>
<dbReference type="InterPro" id="IPR029030">
    <property type="entry name" value="Caspase-like_dom_sf"/>
</dbReference>
<sequence>MRIEPGSGHAVYAKRESMLRSCSRILKRFRPHILFFLLFLSTPARAGITIDGRDAADYVSEQTGEVWAVVIGINEYQYAPKLKYAVSDAREVARVLEQQGFQTTALFDLQATRRAIVSELGGKLVKKVSPRDRVLIYYAGHGVEQKVEGGKVMGYLLPVDGEMDDFAGTSISMGLIKELADALPSKHVLFVVDSCYGGIAGQSFRSANRSKATEDYVRLITRERGRQVITAGGPDQEALESPEWGHSVFTHYFLNGIEQGLADLNNDGIIPASELYTYLDSRVYAAAQLKGHTQRPELWSLAADKGEFVFIYGGKSSRPTAEMSAGTTQPPERAAGTGRPGTPMPVDQDSRTGIAHYATRPRVTSSESQNPDSGSTDAPDVRVLDRDPAGCTWVGSTARVPFGVHNTRHQAQAQAVSVARAKALRRFLGIKVQNSFVDFMQANDLKDQASLTQQILHMTQEGHILKEQILTSRVEHGTSCQSCEYEVALKDCLLPSSDRIDRNFRVSLAMSRSTFREGDEGLLYVSATKDAYVHIYSIDVDQNAVLLFPNEYAKDNLIRAGRPFIFPSEDLRQQGMKLKARLPAGASSSAEMIRVIATSTPMPLPLLDPNQDDRGHPGSPVEKDLQARGTYLYLVAKLLRAKVSWVEDGQAFTIHAD</sequence>
<dbReference type="OrthoDB" id="9816280at2"/>
<dbReference type="Proteomes" id="UP000192042">
    <property type="component" value="Chromosome I"/>
</dbReference>
<protein>
    <recommendedName>
        <fullName evidence="2">Caspase family p20 domain-containing protein</fullName>
    </recommendedName>
</protein>
<dbReference type="PANTHER" id="PTHR22576">
    <property type="entry name" value="MUCOSA ASSOCIATED LYMPHOID TISSUE LYMPHOMA TRANSLOCATION PROTEIN 1/PARACASPASE"/>
    <property type="match status" value="1"/>
</dbReference>
<dbReference type="InterPro" id="IPR001309">
    <property type="entry name" value="Pept_C14_p20"/>
</dbReference>
<evidence type="ECO:0000313" key="3">
    <source>
        <dbReference type="EMBL" id="SLM46522.1"/>
    </source>
</evidence>
<dbReference type="EMBL" id="LT828648">
    <property type="protein sequence ID" value="SLM46522.1"/>
    <property type="molecule type" value="Genomic_DNA"/>
</dbReference>
<feature type="compositionally biased region" description="Basic and acidic residues" evidence="1">
    <location>
        <begin position="611"/>
        <end position="623"/>
    </location>
</feature>
<evidence type="ECO:0000313" key="4">
    <source>
        <dbReference type="Proteomes" id="UP000192042"/>
    </source>
</evidence>
<dbReference type="STRING" id="1325564.NSJP_0350"/>
<feature type="domain" description="Caspase family p20" evidence="2">
    <location>
        <begin position="68"/>
        <end position="197"/>
    </location>
</feature>
<keyword evidence="4" id="KW-1185">Reference proteome</keyword>
<dbReference type="InterPro" id="IPR011600">
    <property type="entry name" value="Pept_C14_caspase"/>
</dbReference>
<dbReference type="Pfam" id="PF14326">
    <property type="entry name" value="DUF4384"/>
    <property type="match status" value="1"/>
</dbReference>
<accession>A0A1W1I0L0</accession>
<proteinExistence type="predicted"/>
<dbReference type="GO" id="GO:0006508">
    <property type="term" value="P:proteolysis"/>
    <property type="evidence" value="ECO:0007669"/>
    <property type="project" value="InterPro"/>
</dbReference>
<feature type="compositionally biased region" description="Polar residues" evidence="1">
    <location>
        <begin position="362"/>
        <end position="376"/>
    </location>
</feature>
<evidence type="ECO:0000259" key="2">
    <source>
        <dbReference type="PROSITE" id="PS50208"/>
    </source>
</evidence>
<dbReference type="PANTHER" id="PTHR22576:SF37">
    <property type="entry name" value="MUCOSA-ASSOCIATED LYMPHOID TISSUE LYMPHOMA TRANSLOCATION PROTEIN 1"/>
    <property type="match status" value="1"/>
</dbReference>
<dbReference type="KEGG" id="nja:NSJP_0350"/>
<dbReference type="GO" id="GO:0004197">
    <property type="term" value="F:cysteine-type endopeptidase activity"/>
    <property type="evidence" value="ECO:0007669"/>
    <property type="project" value="InterPro"/>
</dbReference>
<feature type="region of interest" description="Disordered" evidence="1">
    <location>
        <begin position="318"/>
        <end position="384"/>
    </location>
</feature>
<gene>
    <name evidence="3" type="ORF">NSJP_0350</name>
</gene>
<name>A0A1W1I0L0_9BACT</name>